<feature type="compositionally biased region" description="Basic and acidic residues" evidence="1">
    <location>
        <begin position="86"/>
        <end position="99"/>
    </location>
</feature>
<accession>A0A397U7M2</accession>
<dbReference type="AlphaFoldDB" id="A0A397U7M2"/>
<dbReference type="EMBL" id="QKWP01002113">
    <property type="protein sequence ID" value="RIB04759.1"/>
    <property type="molecule type" value="Genomic_DNA"/>
</dbReference>
<gene>
    <name evidence="2" type="ORF">C2G38_2221461</name>
</gene>
<name>A0A397U7M2_9GLOM</name>
<comment type="caution">
    <text evidence="2">The sequence shown here is derived from an EMBL/GenBank/DDBJ whole genome shotgun (WGS) entry which is preliminary data.</text>
</comment>
<evidence type="ECO:0000313" key="2">
    <source>
        <dbReference type="EMBL" id="RIB04759.1"/>
    </source>
</evidence>
<evidence type="ECO:0000256" key="1">
    <source>
        <dbReference type="SAM" id="MobiDB-lite"/>
    </source>
</evidence>
<keyword evidence="3" id="KW-1185">Reference proteome</keyword>
<sequence>MHGGYPKYHASTLNDFKSEKWLNSIKVKPAVLKTKFDLIPIDIVVGKYKSNIQSQMDKVMKDLFDGELTVIKPTNHEITEGSSPSNREEATNSTKPDDMVVGKNGMPCKVLGRNEVLLGNRYLYGFSSEKMAFFTSEHLFATQNGAWTYIDPDLSRLINPQNVTKQIYKMQDHCKILRWNGKTTDLVMVKVFKSLEKFSPTMKVHCLLVEDSIFIANNYVTLDSMPDLFAWPAVSICLASLMFVENMHRFLECFPTTESLDDAEYIRDLSYKIVTEWKRLIKTQFFCVNLDNDNNDKRNIKLSIEKFKNLICGDQSFFQEILNRPAFTFLAQNLFILCGKDLHEALDKLFRDNNDEFYCRTAALFKTADSLISLHMKEFFRDVDTKMDMANRTFD</sequence>
<evidence type="ECO:0000313" key="3">
    <source>
        <dbReference type="Proteomes" id="UP000266673"/>
    </source>
</evidence>
<dbReference type="OrthoDB" id="2405622at2759"/>
<dbReference type="Proteomes" id="UP000266673">
    <property type="component" value="Unassembled WGS sequence"/>
</dbReference>
<proteinExistence type="predicted"/>
<feature type="region of interest" description="Disordered" evidence="1">
    <location>
        <begin position="75"/>
        <end position="99"/>
    </location>
</feature>
<organism evidence="2 3">
    <name type="scientific">Gigaspora rosea</name>
    <dbReference type="NCBI Taxonomy" id="44941"/>
    <lineage>
        <taxon>Eukaryota</taxon>
        <taxon>Fungi</taxon>
        <taxon>Fungi incertae sedis</taxon>
        <taxon>Mucoromycota</taxon>
        <taxon>Glomeromycotina</taxon>
        <taxon>Glomeromycetes</taxon>
        <taxon>Diversisporales</taxon>
        <taxon>Gigasporaceae</taxon>
        <taxon>Gigaspora</taxon>
    </lineage>
</organism>
<protein>
    <submittedName>
        <fullName evidence="2">Uncharacterized protein</fullName>
    </submittedName>
</protein>
<reference evidence="2 3" key="1">
    <citation type="submission" date="2018-06" db="EMBL/GenBank/DDBJ databases">
        <title>Comparative genomics reveals the genomic features of Rhizophagus irregularis, R. cerebriforme, R. diaphanum and Gigaspora rosea, and their symbiotic lifestyle signature.</title>
        <authorList>
            <person name="Morin E."/>
            <person name="San Clemente H."/>
            <person name="Chen E.C.H."/>
            <person name="De La Providencia I."/>
            <person name="Hainaut M."/>
            <person name="Kuo A."/>
            <person name="Kohler A."/>
            <person name="Murat C."/>
            <person name="Tang N."/>
            <person name="Roy S."/>
            <person name="Loubradou J."/>
            <person name="Henrissat B."/>
            <person name="Grigoriev I.V."/>
            <person name="Corradi N."/>
            <person name="Roux C."/>
            <person name="Martin F.M."/>
        </authorList>
    </citation>
    <scope>NUCLEOTIDE SEQUENCE [LARGE SCALE GENOMIC DNA]</scope>
    <source>
        <strain evidence="2 3">DAOM 194757</strain>
    </source>
</reference>